<protein>
    <submittedName>
        <fullName evidence="2">Uncharacterized protein</fullName>
    </submittedName>
</protein>
<evidence type="ECO:0000313" key="2">
    <source>
        <dbReference type="EMBL" id="GBP04109.1"/>
    </source>
</evidence>
<dbReference type="AlphaFoldDB" id="A0A4C1SPM7"/>
<comment type="caution">
    <text evidence="2">The sequence shown here is derived from an EMBL/GenBank/DDBJ whole genome shotgun (WGS) entry which is preliminary data.</text>
</comment>
<feature type="region of interest" description="Disordered" evidence="1">
    <location>
        <begin position="1"/>
        <end position="23"/>
    </location>
</feature>
<proteinExistence type="predicted"/>
<organism evidence="2 3">
    <name type="scientific">Eumeta variegata</name>
    <name type="common">Bagworm moth</name>
    <name type="synonym">Eumeta japonica</name>
    <dbReference type="NCBI Taxonomy" id="151549"/>
    <lineage>
        <taxon>Eukaryota</taxon>
        <taxon>Metazoa</taxon>
        <taxon>Ecdysozoa</taxon>
        <taxon>Arthropoda</taxon>
        <taxon>Hexapoda</taxon>
        <taxon>Insecta</taxon>
        <taxon>Pterygota</taxon>
        <taxon>Neoptera</taxon>
        <taxon>Endopterygota</taxon>
        <taxon>Lepidoptera</taxon>
        <taxon>Glossata</taxon>
        <taxon>Ditrysia</taxon>
        <taxon>Tineoidea</taxon>
        <taxon>Psychidae</taxon>
        <taxon>Oiketicinae</taxon>
        <taxon>Eumeta</taxon>
    </lineage>
</organism>
<evidence type="ECO:0000256" key="1">
    <source>
        <dbReference type="SAM" id="MobiDB-lite"/>
    </source>
</evidence>
<reference evidence="2 3" key="1">
    <citation type="journal article" date="2019" name="Commun. Biol.">
        <title>The bagworm genome reveals a unique fibroin gene that provides high tensile strength.</title>
        <authorList>
            <person name="Kono N."/>
            <person name="Nakamura H."/>
            <person name="Ohtoshi R."/>
            <person name="Tomita M."/>
            <person name="Numata K."/>
            <person name="Arakawa K."/>
        </authorList>
    </citation>
    <scope>NUCLEOTIDE SEQUENCE [LARGE SCALE GENOMIC DNA]</scope>
</reference>
<accession>A0A4C1SPM7</accession>
<keyword evidence="3" id="KW-1185">Reference proteome</keyword>
<sequence length="117" mass="13073">MSRYRVQDSRVRNPRAVQSGDATRPGVSYQIVHLQYRHLHISKLAARCVNALLARAPRRNRALGIDTGARTSLTVYAQWSPDLSERRWADGADTPTGVTSRVQLQFAAFRPVTLNTG</sequence>
<dbReference type="EMBL" id="BGZK01000012">
    <property type="protein sequence ID" value="GBP04109.1"/>
    <property type="molecule type" value="Genomic_DNA"/>
</dbReference>
<name>A0A4C1SPM7_EUMVA</name>
<feature type="compositionally biased region" description="Basic and acidic residues" evidence="1">
    <location>
        <begin position="1"/>
        <end position="11"/>
    </location>
</feature>
<gene>
    <name evidence="2" type="ORF">EVAR_74843_1</name>
</gene>
<evidence type="ECO:0000313" key="3">
    <source>
        <dbReference type="Proteomes" id="UP000299102"/>
    </source>
</evidence>
<dbReference type="Proteomes" id="UP000299102">
    <property type="component" value="Unassembled WGS sequence"/>
</dbReference>